<dbReference type="InterPro" id="IPR011910">
    <property type="entry name" value="RfaF"/>
</dbReference>
<dbReference type="SUPFAM" id="SSF53756">
    <property type="entry name" value="UDP-Glycosyltransferase/glycogen phosphorylase"/>
    <property type="match status" value="1"/>
</dbReference>
<dbReference type="GO" id="GO:0008713">
    <property type="term" value="F:ADP-heptose-lipopolysaccharide heptosyltransferase activity"/>
    <property type="evidence" value="ECO:0007669"/>
    <property type="project" value="UniProtKB-EC"/>
</dbReference>
<evidence type="ECO:0000256" key="4">
    <source>
        <dbReference type="ARBA" id="ARBA00044042"/>
    </source>
</evidence>
<dbReference type="FunFam" id="3.40.50.2000:FF:000023">
    <property type="entry name" value="ADP-heptose--LPS heptosyltransferase II"/>
    <property type="match status" value="1"/>
</dbReference>
<sequence length="347" mass="38563">MKYLIVGPSWVGDMVMSQSLYITLKTLAPNAIIDVLAPAWSRPIIERMPQVRRSIVMPVGHGQMALRLRKNIGQSLQEEHYNHAIVLPNSFKSALIPWWAKIPVRTGWHGEMRYGLINDRRKLDKFLLPRMVDRYVALAYPANSAITCTAPAPNLHVPQAQKEETLNRYGLALHRPVLGLCPGAEFGPSKQWPVGYYGEVADIMLEKGWQVWLFGSKNDRNTTECIRECIPDTLQPYCHNLAGKTSLADAVNLLASTHAVVSNDSGLMHIAAALNRPLVAIYGSTSATHTPPMNNNNDILTSELKCSPCFKRECPLKHHNCMKQLVPGMVIASLDRLTRSSDQGGAL</sequence>
<evidence type="ECO:0000313" key="6">
    <source>
        <dbReference type="EMBL" id="PJE78682.1"/>
    </source>
</evidence>
<evidence type="ECO:0000256" key="1">
    <source>
        <dbReference type="ARBA" id="ARBA00022676"/>
    </source>
</evidence>
<dbReference type="GO" id="GO:0005829">
    <property type="term" value="C:cytosol"/>
    <property type="evidence" value="ECO:0007669"/>
    <property type="project" value="TreeGrafter"/>
</dbReference>
<accession>A0A2H9T654</accession>
<dbReference type="CDD" id="cd03789">
    <property type="entry name" value="GT9_LPS_heptosyltransferase"/>
    <property type="match status" value="1"/>
</dbReference>
<evidence type="ECO:0000256" key="3">
    <source>
        <dbReference type="ARBA" id="ARBA00043995"/>
    </source>
</evidence>
<dbReference type="InterPro" id="IPR002201">
    <property type="entry name" value="Glyco_trans_9"/>
</dbReference>
<dbReference type="Pfam" id="PF01075">
    <property type="entry name" value="Glyco_transf_9"/>
    <property type="match status" value="1"/>
</dbReference>
<dbReference type="PANTHER" id="PTHR30160">
    <property type="entry name" value="TETRAACYLDISACCHARIDE 4'-KINASE-RELATED"/>
    <property type="match status" value="1"/>
</dbReference>
<gene>
    <name evidence="6" type="primary">rfaF</name>
    <name evidence="6" type="ORF">CI610_02366</name>
</gene>
<dbReference type="PANTHER" id="PTHR30160:SF7">
    <property type="entry name" value="ADP-HEPTOSE--LPS HEPTOSYLTRANSFERASE 2"/>
    <property type="match status" value="1"/>
</dbReference>
<keyword evidence="2 6" id="KW-0808">Transferase</keyword>
<comment type="similarity">
    <text evidence="3">Belongs to the glycosyltransferase 9 family.</text>
</comment>
<keyword evidence="1" id="KW-0328">Glycosyltransferase</keyword>
<dbReference type="AlphaFoldDB" id="A0A2H9T654"/>
<dbReference type="EMBL" id="NSIT01000141">
    <property type="protein sequence ID" value="PJE78682.1"/>
    <property type="molecule type" value="Genomic_DNA"/>
</dbReference>
<comment type="catalytic activity">
    <reaction evidence="5">
        <text>an L-alpha-D-Hep-(1-&gt;5)-[alpha-Kdo-(2-&gt;4)]-alpha-Kdo-(2-&gt;6)-lipid A + ADP-L-glycero-beta-D-manno-heptose = an L-alpha-D-Hep-(1-&gt;3)-L-alpha-D-Hep-(1-&gt;5)-[alpha-Kdo-(2-&gt;4)]-alpha-Kdo-(2-&gt;6)-lipid A + ADP + H(+)</text>
        <dbReference type="Rhea" id="RHEA:74071"/>
        <dbReference type="ChEBI" id="CHEBI:15378"/>
        <dbReference type="ChEBI" id="CHEBI:61506"/>
        <dbReference type="ChEBI" id="CHEBI:193068"/>
        <dbReference type="ChEBI" id="CHEBI:193069"/>
        <dbReference type="ChEBI" id="CHEBI:456216"/>
        <dbReference type="EC" id="2.4.99.24"/>
    </reaction>
</comment>
<evidence type="ECO:0000256" key="2">
    <source>
        <dbReference type="ARBA" id="ARBA00022679"/>
    </source>
</evidence>
<proteinExistence type="inferred from homology"/>
<organism evidence="6">
    <name type="scientific">invertebrate metagenome</name>
    <dbReference type="NCBI Taxonomy" id="1711999"/>
    <lineage>
        <taxon>unclassified sequences</taxon>
        <taxon>metagenomes</taxon>
        <taxon>organismal metagenomes</taxon>
    </lineage>
</organism>
<reference evidence="6" key="1">
    <citation type="journal article" date="2017" name="Appl. Environ. Microbiol.">
        <title>Molecular characterization of an Endozoicomonas-like organism causing infection in king scallop Pecten maximus L.</title>
        <authorList>
            <person name="Cano I."/>
            <person name="van Aerle R."/>
            <person name="Ross S."/>
            <person name="Verner-Jeffreys D.W."/>
            <person name="Paley R.K."/>
            <person name="Rimmer G."/>
            <person name="Ryder D."/>
            <person name="Hooper P."/>
            <person name="Stone D."/>
            <person name="Feist S.W."/>
        </authorList>
    </citation>
    <scope>NUCLEOTIDE SEQUENCE</scope>
</reference>
<comment type="caution">
    <text evidence="6">The sequence shown here is derived from an EMBL/GenBank/DDBJ whole genome shotgun (WGS) entry which is preliminary data.</text>
</comment>
<dbReference type="NCBIfam" id="TIGR02195">
    <property type="entry name" value="heptsyl_trn_II"/>
    <property type="match status" value="1"/>
</dbReference>
<evidence type="ECO:0000256" key="5">
    <source>
        <dbReference type="ARBA" id="ARBA00047503"/>
    </source>
</evidence>
<protein>
    <recommendedName>
        <fullName evidence="4">lipopolysaccharide heptosyltransferase II</fullName>
        <ecNumber evidence="4">2.4.99.24</ecNumber>
    </recommendedName>
</protein>
<dbReference type="Gene3D" id="3.40.50.2000">
    <property type="entry name" value="Glycogen Phosphorylase B"/>
    <property type="match status" value="2"/>
</dbReference>
<dbReference type="EC" id="2.4.99.24" evidence="4"/>
<dbReference type="GO" id="GO:0009244">
    <property type="term" value="P:lipopolysaccharide core region biosynthetic process"/>
    <property type="evidence" value="ECO:0007669"/>
    <property type="project" value="TreeGrafter"/>
</dbReference>
<name>A0A2H9T654_9ZZZZ</name>
<dbReference type="InterPro" id="IPR051199">
    <property type="entry name" value="LPS_LOS_Heptosyltrfase"/>
</dbReference>